<organism evidence="8">
    <name type="scientific">Thermodesulforhabdus norvegica</name>
    <dbReference type="NCBI Taxonomy" id="39841"/>
    <lineage>
        <taxon>Bacteria</taxon>
        <taxon>Pseudomonadati</taxon>
        <taxon>Thermodesulfobacteriota</taxon>
        <taxon>Syntrophobacteria</taxon>
        <taxon>Syntrophobacterales</taxon>
        <taxon>Thermodesulforhabdaceae</taxon>
        <taxon>Thermodesulforhabdus</taxon>
    </lineage>
</organism>
<evidence type="ECO:0000259" key="7">
    <source>
        <dbReference type="Pfam" id="PF05140"/>
    </source>
</evidence>
<keyword evidence="2 6" id="KW-0812">Transmembrane</keyword>
<keyword evidence="4 6" id="KW-1133">Transmembrane helix</keyword>
<evidence type="ECO:0000256" key="3">
    <source>
        <dbReference type="ARBA" id="ARBA00022748"/>
    </source>
</evidence>
<dbReference type="AlphaFoldDB" id="A0A7C1AKY2"/>
<dbReference type="GO" id="GO:0016020">
    <property type="term" value="C:membrane"/>
    <property type="evidence" value="ECO:0007669"/>
    <property type="project" value="UniProtKB-SubCell"/>
</dbReference>
<dbReference type="EMBL" id="DQZW01000031">
    <property type="protein sequence ID" value="HDL89407.1"/>
    <property type="molecule type" value="Genomic_DNA"/>
</dbReference>
<evidence type="ECO:0000256" key="1">
    <source>
        <dbReference type="ARBA" id="ARBA00004141"/>
    </source>
</evidence>
<feature type="transmembrane region" description="Helical" evidence="6">
    <location>
        <begin position="12"/>
        <end position="35"/>
    </location>
</feature>
<evidence type="ECO:0000256" key="5">
    <source>
        <dbReference type="ARBA" id="ARBA00023136"/>
    </source>
</evidence>
<evidence type="ECO:0000256" key="6">
    <source>
        <dbReference type="SAM" id="Phobius"/>
    </source>
</evidence>
<dbReference type="InterPro" id="IPR023494">
    <property type="entry name" value="Cyt_c_bgen_Ccs1/CcsB/ResB"/>
</dbReference>
<feature type="domain" description="ResB-like" evidence="7">
    <location>
        <begin position="15"/>
        <end position="338"/>
    </location>
</feature>
<reference evidence="8" key="1">
    <citation type="journal article" date="2020" name="mSystems">
        <title>Genome- and Community-Level Interaction Insights into Carbon Utilization and Element Cycling Functions of Hydrothermarchaeota in Hydrothermal Sediment.</title>
        <authorList>
            <person name="Zhou Z."/>
            <person name="Liu Y."/>
            <person name="Xu W."/>
            <person name="Pan J."/>
            <person name="Luo Z.H."/>
            <person name="Li M."/>
        </authorList>
    </citation>
    <scope>NUCLEOTIDE SEQUENCE [LARGE SCALE GENOMIC DNA]</scope>
    <source>
        <strain evidence="8">HyVt-19</strain>
    </source>
</reference>
<dbReference type="Pfam" id="PF05140">
    <property type="entry name" value="ResB"/>
    <property type="match status" value="2"/>
</dbReference>
<evidence type="ECO:0000256" key="2">
    <source>
        <dbReference type="ARBA" id="ARBA00022692"/>
    </source>
</evidence>
<keyword evidence="3" id="KW-0201">Cytochrome c-type biogenesis</keyword>
<gene>
    <name evidence="8" type="ORF">ENG14_00710</name>
</gene>
<comment type="caution">
    <text evidence="8">The sequence shown here is derived from an EMBL/GenBank/DDBJ whole genome shotgun (WGS) entry which is preliminary data.</text>
</comment>
<sequence length="457" mass="52362">MQNIIKSTYRFITSLRCAIVLLIVLAISSIIGTVIPQGMPDEAVIATYGRDSLKAWFITHLHLNDLYHSPWFQFLLTVLAVNIILCTVEHFPKTMKLWTHEHRDLSPERLKKFSLSREFKSDFGFKQTVETIRKVLGNRFGNIKEFNKPIDGQWGCIAHKGRFSLFMVYGIHLSIILILLGAFVGSVLGFRGMMTIVEGDSDNLVRLARKNKAIKLPFTVRCDDFRVEFYENGMPKEYISFITVLKGKMEVQKARIKVNEPFTYEGVTFYQASYGSLINEVTLVLTDPEAGKSWTVTVKPDKPAFLESQGITVHVLDFREDFSGFGPAVAVAIMEPNKKPEGSWILIKFPKFHGNRIGKYRVAVEDYKTIYYTGLQVKRDPGVWIVWIGFGAFIVFLFATFYWSYRNVWVSVVHDNDGTRVFMAGRSSRNSFAFEREFDKVCAEIMRAFSMMEAEGR</sequence>
<dbReference type="InterPro" id="IPR007816">
    <property type="entry name" value="ResB-like_domain"/>
</dbReference>
<protein>
    <submittedName>
        <fullName evidence="8">Cytochrome c biogenesis protein ResB</fullName>
    </submittedName>
</protein>
<dbReference type="GO" id="GO:0017004">
    <property type="term" value="P:cytochrome complex assembly"/>
    <property type="evidence" value="ECO:0007669"/>
    <property type="project" value="UniProtKB-KW"/>
</dbReference>
<evidence type="ECO:0000313" key="8">
    <source>
        <dbReference type="EMBL" id="HDL89407.1"/>
    </source>
</evidence>
<proteinExistence type="predicted"/>
<feature type="transmembrane region" description="Helical" evidence="6">
    <location>
        <begin position="71"/>
        <end position="88"/>
    </location>
</feature>
<dbReference type="PANTHER" id="PTHR31566">
    <property type="entry name" value="CYTOCHROME C BIOGENESIS PROTEIN CCS1, CHLOROPLASTIC"/>
    <property type="match status" value="1"/>
</dbReference>
<dbReference type="PANTHER" id="PTHR31566:SF0">
    <property type="entry name" value="CYTOCHROME C BIOGENESIS PROTEIN CCS1, CHLOROPLASTIC"/>
    <property type="match status" value="1"/>
</dbReference>
<feature type="domain" description="ResB-like" evidence="7">
    <location>
        <begin position="355"/>
        <end position="439"/>
    </location>
</feature>
<name>A0A7C1AKY2_9BACT</name>
<evidence type="ECO:0000256" key="4">
    <source>
        <dbReference type="ARBA" id="ARBA00022989"/>
    </source>
</evidence>
<dbReference type="Proteomes" id="UP000886355">
    <property type="component" value="Unassembled WGS sequence"/>
</dbReference>
<accession>A0A7C1AKY2</accession>
<feature type="transmembrane region" description="Helical" evidence="6">
    <location>
        <begin position="166"/>
        <end position="190"/>
    </location>
</feature>
<comment type="subcellular location">
    <subcellularLocation>
        <location evidence="1">Membrane</location>
        <topology evidence="1">Multi-pass membrane protein</topology>
    </subcellularLocation>
</comment>
<feature type="transmembrane region" description="Helical" evidence="6">
    <location>
        <begin position="384"/>
        <end position="405"/>
    </location>
</feature>
<keyword evidence="5 6" id="KW-0472">Membrane</keyword>